<gene>
    <name evidence="1" type="primary">ORF208623</name>
</gene>
<sequence>SLGDLLLDEDTKIDVESIQRFKEFGITHCTSRAGCLMGREGSVFNQQDTGNHQYTYPLLSVVGDRAPISLPGVL</sequence>
<feature type="non-terminal residue" evidence="1">
    <location>
        <position position="1"/>
    </location>
</feature>
<name>A0A0B7BTQ6_9EUPU</name>
<accession>A0A0B7BTQ6</accession>
<dbReference type="EMBL" id="HACG01048906">
    <property type="protein sequence ID" value="CEK95771.1"/>
    <property type="molecule type" value="Transcribed_RNA"/>
</dbReference>
<reference evidence="1" key="1">
    <citation type="submission" date="2014-12" db="EMBL/GenBank/DDBJ databases">
        <title>Insight into the proteome of Arion vulgaris.</title>
        <authorList>
            <person name="Aradska J."/>
            <person name="Bulat T."/>
            <person name="Smidak R."/>
            <person name="Sarate P."/>
            <person name="Gangsoo J."/>
            <person name="Sialana F."/>
            <person name="Bilban M."/>
            <person name="Lubec G."/>
        </authorList>
    </citation>
    <scope>NUCLEOTIDE SEQUENCE</scope>
    <source>
        <tissue evidence="1">Skin</tissue>
    </source>
</reference>
<organism evidence="1">
    <name type="scientific">Arion vulgaris</name>
    <dbReference type="NCBI Taxonomy" id="1028688"/>
    <lineage>
        <taxon>Eukaryota</taxon>
        <taxon>Metazoa</taxon>
        <taxon>Spiralia</taxon>
        <taxon>Lophotrochozoa</taxon>
        <taxon>Mollusca</taxon>
        <taxon>Gastropoda</taxon>
        <taxon>Heterobranchia</taxon>
        <taxon>Euthyneura</taxon>
        <taxon>Panpulmonata</taxon>
        <taxon>Eupulmonata</taxon>
        <taxon>Stylommatophora</taxon>
        <taxon>Helicina</taxon>
        <taxon>Arionoidea</taxon>
        <taxon>Arionidae</taxon>
        <taxon>Arion</taxon>
    </lineage>
</organism>
<evidence type="ECO:0000313" key="1">
    <source>
        <dbReference type="EMBL" id="CEK95771.1"/>
    </source>
</evidence>
<protein>
    <submittedName>
        <fullName evidence="1">Uncharacterized protein</fullName>
    </submittedName>
</protein>
<proteinExistence type="predicted"/>
<dbReference type="AlphaFoldDB" id="A0A0B7BTQ6"/>